<keyword evidence="3 5" id="KW-0378">Hydrolase</keyword>
<evidence type="ECO:0000256" key="6">
    <source>
        <dbReference type="SAM" id="Phobius"/>
    </source>
</evidence>
<dbReference type="AlphaFoldDB" id="A0A919AZJ6"/>
<dbReference type="GO" id="GO:0006508">
    <property type="term" value="P:proteolysis"/>
    <property type="evidence" value="ECO:0007669"/>
    <property type="project" value="UniProtKB-KW"/>
</dbReference>
<keyword evidence="6" id="KW-1133">Transmembrane helix</keyword>
<evidence type="ECO:0000256" key="5">
    <source>
        <dbReference type="PROSITE-ProRule" id="PRU01240"/>
    </source>
</evidence>
<feature type="active site" description="Charge relay system" evidence="5">
    <location>
        <position position="119"/>
    </location>
</feature>
<dbReference type="InterPro" id="IPR000209">
    <property type="entry name" value="Peptidase_S8/S53_dom"/>
</dbReference>
<dbReference type="GO" id="GO:0004252">
    <property type="term" value="F:serine-type endopeptidase activity"/>
    <property type="evidence" value="ECO:0007669"/>
    <property type="project" value="UniProtKB-UniRule"/>
</dbReference>
<keyword evidence="7" id="KW-0732">Signal</keyword>
<reference evidence="9" key="1">
    <citation type="journal article" date="2014" name="Int. J. Syst. Evol. Microbiol.">
        <title>Complete genome sequence of Corynebacterium casei LMG S-19264T (=DSM 44701T), isolated from a smear-ripened cheese.</title>
        <authorList>
            <consortium name="US DOE Joint Genome Institute (JGI-PGF)"/>
            <person name="Walter F."/>
            <person name="Albersmeier A."/>
            <person name="Kalinowski J."/>
            <person name="Ruckert C."/>
        </authorList>
    </citation>
    <scope>NUCLEOTIDE SEQUENCE</scope>
    <source>
        <strain evidence="9">JCM 4477</strain>
    </source>
</reference>
<dbReference type="InterPro" id="IPR015500">
    <property type="entry name" value="Peptidase_S8_subtilisin-rel"/>
</dbReference>
<evidence type="ECO:0000256" key="3">
    <source>
        <dbReference type="ARBA" id="ARBA00022801"/>
    </source>
</evidence>
<keyword evidence="6" id="KW-0472">Membrane</keyword>
<organism evidence="9 10">
    <name type="scientific">Streptomyces fumanus</name>
    <dbReference type="NCBI Taxonomy" id="67302"/>
    <lineage>
        <taxon>Bacteria</taxon>
        <taxon>Bacillati</taxon>
        <taxon>Actinomycetota</taxon>
        <taxon>Actinomycetes</taxon>
        <taxon>Kitasatosporales</taxon>
        <taxon>Streptomycetaceae</taxon>
        <taxon>Streptomyces</taxon>
    </lineage>
</organism>
<evidence type="ECO:0000256" key="7">
    <source>
        <dbReference type="SAM" id="SignalP"/>
    </source>
</evidence>
<dbReference type="Proteomes" id="UP000630718">
    <property type="component" value="Unassembled WGS sequence"/>
</dbReference>
<feature type="active site" description="Charge relay system" evidence="5">
    <location>
        <position position="92"/>
    </location>
</feature>
<dbReference type="PANTHER" id="PTHR43806:SF11">
    <property type="entry name" value="CEREVISIN-RELATED"/>
    <property type="match status" value="1"/>
</dbReference>
<keyword evidence="6" id="KW-0812">Transmembrane</keyword>
<comment type="caution">
    <text evidence="9">The sequence shown here is derived from an EMBL/GenBank/DDBJ whole genome shotgun (WGS) entry which is preliminary data.</text>
</comment>
<name>A0A919AZJ6_9ACTN</name>
<feature type="active site" description="Charge relay system" evidence="5">
    <location>
        <position position="286"/>
    </location>
</feature>
<evidence type="ECO:0000259" key="8">
    <source>
        <dbReference type="Pfam" id="PF00082"/>
    </source>
</evidence>
<dbReference type="Gene3D" id="3.40.50.200">
    <property type="entry name" value="Peptidase S8/S53 domain"/>
    <property type="match status" value="1"/>
</dbReference>
<gene>
    <name evidence="9" type="ORF">GCM10018772_70030</name>
</gene>
<keyword evidence="2 5" id="KW-0645">Protease</keyword>
<reference evidence="9" key="2">
    <citation type="submission" date="2020-09" db="EMBL/GenBank/DDBJ databases">
        <authorList>
            <person name="Sun Q."/>
            <person name="Ohkuma M."/>
        </authorList>
    </citation>
    <scope>NUCLEOTIDE SEQUENCE</scope>
    <source>
        <strain evidence="9">JCM 4477</strain>
    </source>
</reference>
<sequence length="398" mass="39591">MRRATSRLLRSCLSATAVVALTAGPLTAAVPAAAAGKAVHLPVLGGPRTGDDGCAKASGRRVEDTPWTLNSLGLPRSWRLTEGAGVTVAVVDTGVGQRVPALRGRVTALGDAGRDCAGHGSFAAGVIAAAPVEGSAFVGVAPRARILAVRGTDERGTATPGRVASGIRAATDEGCQVVYVASALPTGRAELTAAVGYAAAHDVVVVAPAAPDTAPEDPDTDRPDTTARPYFPASVAQALSVSDYGPGGTRPESAPEPFAADLAAPGDDVVGPGPSGSGHYIGSGSSLAAAHAAGAAALVRARYPELDAADVVGRLQSTAYPAAPPRLDPYAAVSLVLPGHRLKAAAQPAVQVAPPPSDVPGRRATVIAVGGGMLVLVLAAAAVVVPRGRARRWRPAGT</sequence>
<keyword evidence="10" id="KW-1185">Reference proteome</keyword>
<feature type="domain" description="Peptidase S8/S53" evidence="8">
    <location>
        <begin position="83"/>
        <end position="320"/>
    </location>
</feature>
<dbReference type="PRINTS" id="PR00723">
    <property type="entry name" value="SUBTILISIN"/>
</dbReference>
<dbReference type="RefSeq" id="WP_190208505.1">
    <property type="nucleotide sequence ID" value="NZ_BNBI01000024.1"/>
</dbReference>
<evidence type="ECO:0000256" key="4">
    <source>
        <dbReference type="ARBA" id="ARBA00022825"/>
    </source>
</evidence>
<proteinExistence type="inferred from homology"/>
<dbReference type="Pfam" id="PF00082">
    <property type="entry name" value="Peptidase_S8"/>
    <property type="match status" value="1"/>
</dbReference>
<dbReference type="PANTHER" id="PTHR43806">
    <property type="entry name" value="PEPTIDASE S8"/>
    <property type="match status" value="1"/>
</dbReference>
<feature type="transmembrane region" description="Helical" evidence="6">
    <location>
        <begin position="364"/>
        <end position="385"/>
    </location>
</feature>
<feature type="chain" id="PRO_5039365489" description="Peptidase S8/S53 domain-containing protein" evidence="7">
    <location>
        <begin position="29"/>
        <end position="398"/>
    </location>
</feature>
<dbReference type="InterPro" id="IPR050131">
    <property type="entry name" value="Peptidase_S8_subtilisin-like"/>
</dbReference>
<keyword evidence="4 5" id="KW-0720">Serine protease</keyword>
<comment type="similarity">
    <text evidence="1 5">Belongs to the peptidase S8 family.</text>
</comment>
<evidence type="ECO:0000256" key="1">
    <source>
        <dbReference type="ARBA" id="ARBA00011073"/>
    </source>
</evidence>
<dbReference type="EMBL" id="BNBI01000024">
    <property type="protein sequence ID" value="GHF34377.1"/>
    <property type="molecule type" value="Genomic_DNA"/>
</dbReference>
<feature type="signal peptide" evidence="7">
    <location>
        <begin position="1"/>
        <end position="28"/>
    </location>
</feature>
<accession>A0A919AZJ6</accession>
<evidence type="ECO:0000313" key="9">
    <source>
        <dbReference type="EMBL" id="GHF34377.1"/>
    </source>
</evidence>
<protein>
    <recommendedName>
        <fullName evidence="8">Peptidase S8/S53 domain-containing protein</fullName>
    </recommendedName>
</protein>
<dbReference type="InterPro" id="IPR036852">
    <property type="entry name" value="Peptidase_S8/S53_dom_sf"/>
</dbReference>
<evidence type="ECO:0000313" key="10">
    <source>
        <dbReference type="Proteomes" id="UP000630718"/>
    </source>
</evidence>
<evidence type="ECO:0000256" key="2">
    <source>
        <dbReference type="ARBA" id="ARBA00022670"/>
    </source>
</evidence>
<dbReference type="PROSITE" id="PS51892">
    <property type="entry name" value="SUBTILASE"/>
    <property type="match status" value="1"/>
</dbReference>
<dbReference type="SUPFAM" id="SSF52743">
    <property type="entry name" value="Subtilisin-like"/>
    <property type="match status" value="1"/>
</dbReference>